<name>A0A8F1MBQ3_9BACT</name>
<keyword evidence="2" id="KW-1185">Reference proteome</keyword>
<reference evidence="1" key="1">
    <citation type="submission" date="2021-06" db="EMBL/GenBank/DDBJ databases">
        <title>An adapted protocol for Saccharibacteria cultivation: two new species join this phylum of Candidate Phyla Radiations.</title>
        <authorList>
            <person name="Ibrahim A."/>
            <person name="Maatouk M."/>
            <person name="Zgheib R."/>
            <person name="Haddad G."/>
            <person name="Bou Khalil J."/>
            <person name="Raoult D."/>
            <person name="Bittar F."/>
        </authorList>
    </citation>
    <scope>NUCLEOTIDE SEQUENCE</scope>
    <source>
        <strain evidence="1">IHU1</strain>
    </source>
</reference>
<protein>
    <submittedName>
        <fullName evidence="1">Uncharacterized protein</fullName>
    </submittedName>
</protein>
<dbReference type="KEGG" id="mnd:KOY48_04610"/>
<evidence type="ECO:0000313" key="2">
    <source>
        <dbReference type="Proteomes" id="UP000679129"/>
    </source>
</evidence>
<sequence length="99" mass="11275">MKFGRARKVRKITSAVLAAAMVKQLPQHDSLLANMKIDFHDIEETIRWYERIKALIDQYKEKPLNTGGIARDWSFGYTPLLSRFAQNISVSVSGGCVYN</sequence>
<dbReference type="Proteomes" id="UP000679129">
    <property type="component" value="Chromosome"/>
</dbReference>
<gene>
    <name evidence="1" type="ORF">KOY48_04610</name>
</gene>
<organism evidence="1 2">
    <name type="scientific">Candidatus Minimicrobia naudis</name>
    <dbReference type="NCBI Taxonomy" id="2841263"/>
    <lineage>
        <taxon>Bacteria</taxon>
        <taxon>Candidatus Saccharimonadota</taxon>
        <taxon>Candidatus Saccharimonadota incertae sedis</taxon>
        <taxon>Candidatus Minimicrobia</taxon>
    </lineage>
</organism>
<evidence type="ECO:0000313" key="1">
    <source>
        <dbReference type="EMBL" id="QWQ32125.1"/>
    </source>
</evidence>
<dbReference type="EMBL" id="CP076460">
    <property type="protein sequence ID" value="QWQ32125.1"/>
    <property type="molecule type" value="Genomic_DNA"/>
</dbReference>
<accession>A0A8F1MBQ3</accession>
<proteinExistence type="predicted"/>
<dbReference type="AlphaFoldDB" id="A0A8F1MBQ3"/>